<gene>
    <name evidence="6" type="ORF">CEPIT_LOCUS18123</name>
</gene>
<reference evidence="6" key="1">
    <citation type="submission" date="2022-07" db="EMBL/GenBank/DDBJ databases">
        <authorList>
            <person name="Macas J."/>
            <person name="Novak P."/>
            <person name="Neumann P."/>
        </authorList>
    </citation>
    <scope>NUCLEOTIDE SEQUENCE</scope>
</reference>
<organism evidence="6 7">
    <name type="scientific">Cuscuta epithymum</name>
    <dbReference type="NCBI Taxonomy" id="186058"/>
    <lineage>
        <taxon>Eukaryota</taxon>
        <taxon>Viridiplantae</taxon>
        <taxon>Streptophyta</taxon>
        <taxon>Embryophyta</taxon>
        <taxon>Tracheophyta</taxon>
        <taxon>Spermatophyta</taxon>
        <taxon>Magnoliopsida</taxon>
        <taxon>eudicotyledons</taxon>
        <taxon>Gunneridae</taxon>
        <taxon>Pentapetalae</taxon>
        <taxon>asterids</taxon>
        <taxon>lamiids</taxon>
        <taxon>Solanales</taxon>
        <taxon>Convolvulaceae</taxon>
        <taxon>Cuscuteae</taxon>
        <taxon>Cuscuta</taxon>
        <taxon>Cuscuta subgen. Cuscuta</taxon>
    </lineage>
</organism>
<dbReference type="Proteomes" id="UP001152523">
    <property type="component" value="Unassembled WGS sequence"/>
</dbReference>
<keyword evidence="4" id="KW-0663">Pyridoxal phosphate</keyword>
<accession>A0AAV0DS77</accession>
<protein>
    <recommendedName>
        <fullName evidence="5">Alliinase C-terminal domain-containing protein</fullName>
    </recommendedName>
</protein>
<dbReference type="Gene3D" id="3.40.640.10">
    <property type="entry name" value="Type I PLP-dependent aspartate aminotransferase-like (Major domain)"/>
    <property type="match status" value="1"/>
</dbReference>
<comment type="similarity">
    <text evidence="2">Belongs to the alliinase family.</text>
</comment>
<dbReference type="GO" id="GO:0016846">
    <property type="term" value="F:carbon-sulfur lyase activity"/>
    <property type="evidence" value="ECO:0007669"/>
    <property type="project" value="InterPro"/>
</dbReference>
<name>A0AAV0DS77_9ASTE</name>
<dbReference type="InterPro" id="IPR006948">
    <property type="entry name" value="Alliinase_C"/>
</dbReference>
<keyword evidence="3" id="KW-0808">Transferase</keyword>
<evidence type="ECO:0000313" key="6">
    <source>
        <dbReference type="EMBL" id="CAH9107787.1"/>
    </source>
</evidence>
<dbReference type="GO" id="GO:0008483">
    <property type="term" value="F:transaminase activity"/>
    <property type="evidence" value="ECO:0007669"/>
    <property type="project" value="UniProtKB-KW"/>
</dbReference>
<dbReference type="Pfam" id="PF04864">
    <property type="entry name" value="Alliinase_C"/>
    <property type="match status" value="1"/>
</dbReference>
<evidence type="ECO:0000256" key="1">
    <source>
        <dbReference type="ARBA" id="ARBA00001933"/>
    </source>
</evidence>
<dbReference type="InterPro" id="IPR015424">
    <property type="entry name" value="PyrdxlP-dep_Trfase"/>
</dbReference>
<evidence type="ECO:0000259" key="5">
    <source>
        <dbReference type="Pfam" id="PF04864"/>
    </source>
</evidence>
<dbReference type="GO" id="GO:0006520">
    <property type="term" value="P:amino acid metabolic process"/>
    <property type="evidence" value="ECO:0007669"/>
    <property type="project" value="TreeGrafter"/>
</dbReference>
<dbReference type="CDD" id="cd00609">
    <property type="entry name" value="AAT_like"/>
    <property type="match status" value="1"/>
</dbReference>
<comment type="cofactor">
    <cofactor evidence="1">
        <name>pyridoxal 5'-phosphate</name>
        <dbReference type="ChEBI" id="CHEBI:597326"/>
    </cofactor>
</comment>
<keyword evidence="7" id="KW-1185">Reference proteome</keyword>
<proteinExistence type="inferred from homology"/>
<evidence type="ECO:0000256" key="4">
    <source>
        <dbReference type="ARBA" id="ARBA00022898"/>
    </source>
</evidence>
<feature type="domain" description="Alliinase C-terminal" evidence="5">
    <location>
        <begin position="82"/>
        <end position="440"/>
    </location>
</feature>
<dbReference type="InterPro" id="IPR050478">
    <property type="entry name" value="Ethylene_sulfur-biosynth"/>
</dbReference>
<dbReference type="EMBL" id="CAMAPF010000145">
    <property type="protein sequence ID" value="CAH9107787.1"/>
    <property type="molecule type" value="Genomic_DNA"/>
</dbReference>
<evidence type="ECO:0000256" key="3">
    <source>
        <dbReference type="ARBA" id="ARBA00022576"/>
    </source>
</evidence>
<dbReference type="SUPFAM" id="SSF53383">
    <property type="entry name" value="PLP-dependent transferases"/>
    <property type="match status" value="1"/>
</dbReference>
<dbReference type="AlphaFoldDB" id="A0AAV0DS77"/>
<dbReference type="InterPro" id="IPR015422">
    <property type="entry name" value="PyrdxlP-dep_Trfase_small"/>
</dbReference>
<dbReference type="PANTHER" id="PTHR43795">
    <property type="entry name" value="BIFUNCTIONAL ASPARTATE AMINOTRANSFERASE AND GLUTAMATE/ASPARTATE-PREPHENATE AMINOTRANSFERASE-RELATED"/>
    <property type="match status" value="1"/>
</dbReference>
<dbReference type="Gene3D" id="2.10.25.30">
    <property type="entry name" value="EGF-like, alliinase"/>
    <property type="match status" value="1"/>
</dbReference>
<sequence>MGNSKTSLKMKDKVLYLPAVSLKHLLAVSVALNVALVLKLLHDGDEMVGWFTAEETAAGASASAHPETTSAVSSSSLQQEFINLDHGDPTMYESYWKQMGEKTTVVFTGWQSISYFSDGGNLCWFMEPDFANAVKRLHNVVGNAATEKYHIVVGTGSTQLYQAVLYALCPPDTPEPISVVSAAPFYSHYPMATDCVKSGLHKWEGDASTFNKNSKPYVELVTSPNNPDGSTRQAVVNGSGLLVHDLAYYWPQYAPITYRAENDIMLFTVSKCTGHAGTRIGWALVKDEKVAKRMTKFMEIVSIGVSKESQIRAAKIMNAISDGYEDKEKYNNNKLPFFKYGYEELGRRWGKLRAAVNNGKVFSLPNFPIGKCNFSGHEFETQPAFAWMKCEGEINDCEGFLKKHKILSRGGKHFGSSSKYVRVSVISREDHFDEFISRMGVINSSGM</sequence>
<dbReference type="PANTHER" id="PTHR43795:SF71">
    <property type="entry name" value="ALLIINASE C-TERMINAL DOMAIN-CONTAINING PROTEIN"/>
    <property type="match status" value="1"/>
</dbReference>
<dbReference type="Gene3D" id="3.90.1150.10">
    <property type="entry name" value="Aspartate Aminotransferase, domain 1"/>
    <property type="match status" value="1"/>
</dbReference>
<dbReference type="InterPro" id="IPR037029">
    <property type="entry name" value="Alliinase_N_sf"/>
</dbReference>
<comment type="caution">
    <text evidence="6">The sequence shown here is derived from an EMBL/GenBank/DDBJ whole genome shotgun (WGS) entry which is preliminary data.</text>
</comment>
<evidence type="ECO:0000313" key="7">
    <source>
        <dbReference type="Proteomes" id="UP001152523"/>
    </source>
</evidence>
<evidence type="ECO:0000256" key="2">
    <source>
        <dbReference type="ARBA" id="ARBA00006312"/>
    </source>
</evidence>
<dbReference type="InterPro" id="IPR015421">
    <property type="entry name" value="PyrdxlP-dep_Trfase_major"/>
</dbReference>
<keyword evidence="3" id="KW-0032">Aminotransferase</keyword>